<dbReference type="InterPro" id="IPR007050">
    <property type="entry name" value="HTH_bacterioopsin"/>
</dbReference>
<dbReference type="SUPFAM" id="SSF55785">
    <property type="entry name" value="PYP-like sensor domain (PAS domain)"/>
    <property type="match status" value="1"/>
</dbReference>
<feature type="domain" description="PAC" evidence="4">
    <location>
        <begin position="202"/>
        <end position="254"/>
    </location>
</feature>
<dbReference type="InterPro" id="IPR035965">
    <property type="entry name" value="PAS-like_dom_sf"/>
</dbReference>
<dbReference type="Pfam" id="PF04967">
    <property type="entry name" value="HTH_10"/>
    <property type="match status" value="1"/>
</dbReference>
<dbReference type="PROSITE" id="PS50113">
    <property type="entry name" value="PAC"/>
    <property type="match status" value="1"/>
</dbReference>
<evidence type="ECO:0000259" key="4">
    <source>
        <dbReference type="PROSITE" id="PS50113"/>
    </source>
</evidence>
<dbReference type="Pfam" id="PF13185">
    <property type="entry name" value="GAF_2"/>
    <property type="match status" value="2"/>
</dbReference>
<keyword evidence="1" id="KW-0805">Transcription regulation</keyword>
<proteinExistence type="predicted"/>
<keyword evidence="6" id="KW-1185">Reference proteome</keyword>
<evidence type="ECO:0000259" key="3">
    <source>
        <dbReference type="PROSITE" id="PS50112"/>
    </source>
</evidence>
<comment type="caution">
    <text evidence="5">The sequence shown here is derived from an EMBL/GenBank/DDBJ whole genome shotgun (WGS) entry which is preliminary data.</text>
</comment>
<dbReference type="CDD" id="cd00130">
    <property type="entry name" value="PAS"/>
    <property type="match status" value="1"/>
</dbReference>
<dbReference type="InterPro" id="IPR001610">
    <property type="entry name" value="PAC"/>
</dbReference>
<dbReference type="InterPro" id="IPR000700">
    <property type="entry name" value="PAS-assoc_C"/>
</dbReference>
<reference evidence="5 6" key="1">
    <citation type="submission" date="2022-06" db="EMBL/GenBank/DDBJ databases">
        <title>Haloarcula sp. a new haloarchaeum isolate from saline soil.</title>
        <authorList>
            <person name="Strakova D."/>
            <person name="Galisteo C."/>
            <person name="Sanchez-Porro C."/>
            <person name="Ventosa A."/>
        </authorList>
    </citation>
    <scope>NUCLEOTIDE SEQUENCE [LARGE SCALE GENOMIC DNA]</scope>
    <source>
        <strain evidence="5 6">S1CR25-12</strain>
    </source>
</reference>
<sequence length="797" mass="85988">MDRGQTVLVCGDDEQRVAETASGLEAVEHGFDVQAATGETALGSVDDVDCVVSLQFDPPSLVTDLRAERPDLPVIVFAGGGTERVNEALADDTLAYVQPGTETQYVVLAHRIESVAAVDPGTVDGFDRYGEVIGALDDGVYALDDEGQFIFANEALAELTGYSVEELLGEHTIIIKDRETVELAESKLRELLSSSGRDEVGTTFELALRRADGETIACEDHMTVLYGPDGEFRGTAGVIRDISERKRREELLSALQETSRSLMQAPSREDVASIVAGATERVLGLDMAVVRLYDADERVLRPAAVTDAVVDRLGERPVYGLDEGEAGTVFASGETASYSASHELDEGGTTAESGLYVPVGVHGTLSVLSTEPDAFDDIDRQVVALLATNAAAACNRAKREQEVRETRERIATILDRINGLIQNTVEVLVEATTREAVEAGVCAELAATEPYTFAWIGRPAVQGNQLEVREWAGESAVAMDGAAVSVGEDTPGATALADGTTEVFDELGDIDDEWVQRAHEARVASMMAVPLAYTDSTYGVLFVCSDRPDAFDDREQIVLEALGRAVANAINAIESGKILSADKVIELEFTVNDRNLLMSRVSAATGATLASAGTVTQDDGSLRLYLDVEGADSEAVHEELDADSVRSVTQVAEHDGSALFEVTVEDSLLATLVDHGAVPKAVTGENGIARYTIELPYEGDAREVFSLVEDNYDGTDLVGYHEHERPVQTQQEFRASLAERFTDRQETALRTAFLGGFFDWPREVDGDELASAMDISRPTYHQHLRAAQQKVYEELFE</sequence>
<accession>A0ABU2FDX4</accession>
<evidence type="ECO:0000256" key="1">
    <source>
        <dbReference type="ARBA" id="ARBA00023015"/>
    </source>
</evidence>
<dbReference type="PANTHER" id="PTHR34236">
    <property type="entry name" value="DIMETHYL SULFOXIDE REDUCTASE TRANSCRIPTIONAL ACTIVATOR"/>
    <property type="match status" value="1"/>
</dbReference>
<dbReference type="PROSITE" id="PS50112">
    <property type="entry name" value="PAS"/>
    <property type="match status" value="1"/>
</dbReference>
<protein>
    <submittedName>
        <fullName evidence="5">GAF domain-containing protein</fullName>
    </submittedName>
</protein>
<dbReference type="InterPro" id="IPR029016">
    <property type="entry name" value="GAF-like_dom_sf"/>
</dbReference>
<dbReference type="EMBL" id="JAMQON010000003">
    <property type="protein sequence ID" value="MDS0260459.1"/>
    <property type="molecule type" value="Genomic_DNA"/>
</dbReference>
<keyword evidence="2" id="KW-0804">Transcription</keyword>
<dbReference type="InterPro" id="IPR013767">
    <property type="entry name" value="PAS_fold"/>
</dbReference>
<dbReference type="InterPro" id="IPR031803">
    <property type="entry name" value="BAT_GAF/HTH-assoc"/>
</dbReference>
<dbReference type="SMART" id="SM00091">
    <property type="entry name" value="PAS"/>
    <property type="match status" value="1"/>
</dbReference>
<evidence type="ECO:0000313" key="6">
    <source>
        <dbReference type="Proteomes" id="UP001259659"/>
    </source>
</evidence>
<gene>
    <name evidence="5" type="ORF">NDI56_13725</name>
</gene>
<dbReference type="PANTHER" id="PTHR34236:SF1">
    <property type="entry name" value="DIMETHYL SULFOXIDE REDUCTASE TRANSCRIPTIONAL ACTIVATOR"/>
    <property type="match status" value="1"/>
</dbReference>
<dbReference type="RefSeq" id="WP_310920122.1">
    <property type="nucleotide sequence ID" value="NZ_JAMQON010000003.1"/>
</dbReference>
<dbReference type="InterPro" id="IPR000014">
    <property type="entry name" value="PAS"/>
</dbReference>
<dbReference type="Pfam" id="PF00989">
    <property type="entry name" value="PAS"/>
    <property type="match status" value="1"/>
</dbReference>
<evidence type="ECO:0000313" key="5">
    <source>
        <dbReference type="EMBL" id="MDS0260459.1"/>
    </source>
</evidence>
<dbReference type="SMART" id="SM00086">
    <property type="entry name" value="PAC"/>
    <property type="match status" value="1"/>
</dbReference>
<dbReference type="InterPro" id="IPR003018">
    <property type="entry name" value="GAF"/>
</dbReference>
<dbReference type="Gene3D" id="3.30.450.40">
    <property type="match status" value="2"/>
</dbReference>
<dbReference type="Proteomes" id="UP001259659">
    <property type="component" value="Unassembled WGS sequence"/>
</dbReference>
<dbReference type="Gene3D" id="3.30.450.20">
    <property type="entry name" value="PAS domain"/>
    <property type="match status" value="1"/>
</dbReference>
<name>A0ABU2FDX4_9EURY</name>
<feature type="domain" description="PAS" evidence="3">
    <location>
        <begin position="125"/>
        <end position="211"/>
    </location>
</feature>
<dbReference type="Pfam" id="PF15915">
    <property type="entry name" value="BAT"/>
    <property type="match status" value="1"/>
</dbReference>
<dbReference type="SMART" id="SM00065">
    <property type="entry name" value="GAF"/>
    <property type="match status" value="2"/>
</dbReference>
<organism evidence="5 6">
    <name type="scientific">Haloarcula saliterrae</name>
    <dbReference type="NCBI Taxonomy" id="2950534"/>
    <lineage>
        <taxon>Archaea</taxon>
        <taxon>Methanobacteriati</taxon>
        <taxon>Methanobacteriota</taxon>
        <taxon>Stenosarchaea group</taxon>
        <taxon>Halobacteria</taxon>
        <taxon>Halobacteriales</taxon>
        <taxon>Haloarculaceae</taxon>
        <taxon>Haloarcula</taxon>
    </lineage>
</organism>
<dbReference type="NCBIfam" id="TIGR00229">
    <property type="entry name" value="sensory_box"/>
    <property type="match status" value="1"/>
</dbReference>
<evidence type="ECO:0000256" key="2">
    <source>
        <dbReference type="ARBA" id="ARBA00023163"/>
    </source>
</evidence>
<dbReference type="SUPFAM" id="SSF55781">
    <property type="entry name" value="GAF domain-like"/>
    <property type="match status" value="2"/>
</dbReference>